<dbReference type="SUPFAM" id="SSF161098">
    <property type="entry name" value="MetI-like"/>
    <property type="match status" value="1"/>
</dbReference>
<gene>
    <name evidence="9" type="ORF">Q7A36_24115</name>
</gene>
<evidence type="ECO:0000256" key="2">
    <source>
        <dbReference type="ARBA" id="ARBA00022448"/>
    </source>
</evidence>
<comment type="subcellular location">
    <subcellularLocation>
        <location evidence="1 7">Cell membrane</location>
        <topology evidence="1 7">Multi-pass membrane protein</topology>
    </subcellularLocation>
</comment>
<dbReference type="CDD" id="cd06261">
    <property type="entry name" value="TM_PBP2"/>
    <property type="match status" value="1"/>
</dbReference>
<name>A0ABT9E5L1_9PROT</name>
<evidence type="ECO:0000313" key="10">
    <source>
        <dbReference type="Proteomes" id="UP001243009"/>
    </source>
</evidence>
<keyword evidence="3" id="KW-1003">Cell membrane</keyword>
<evidence type="ECO:0000256" key="4">
    <source>
        <dbReference type="ARBA" id="ARBA00022692"/>
    </source>
</evidence>
<protein>
    <submittedName>
        <fullName evidence="9">ABC transporter permease</fullName>
    </submittedName>
</protein>
<keyword evidence="10" id="KW-1185">Reference proteome</keyword>
<feature type="transmembrane region" description="Helical" evidence="7">
    <location>
        <begin position="7"/>
        <end position="28"/>
    </location>
</feature>
<evidence type="ECO:0000313" key="9">
    <source>
        <dbReference type="EMBL" id="MDO9711454.1"/>
    </source>
</evidence>
<evidence type="ECO:0000259" key="8">
    <source>
        <dbReference type="PROSITE" id="PS50928"/>
    </source>
</evidence>
<accession>A0ABT9E5L1</accession>
<dbReference type="Pfam" id="PF00528">
    <property type="entry name" value="BPD_transp_1"/>
    <property type="match status" value="1"/>
</dbReference>
<evidence type="ECO:0000256" key="6">
    <source>
        <dbReference type="ARBA" id="ARBA00023136"/>
    </source>
</evidence>
<dbReference type="PANTHER" id="PTHR43163:SF9">
    <property type="entry name" value="ABC TRANSPORTER PERMEASE PROTEIN"/>
    <property type="match status" value="1"/>
</dbReference>
<feature type="transmembrane region" description="Helical" evidence="7">
    <location>
        <begin position="135"/>
        <end position="161"/>
    </location>
</feature>
<dbReference type="Pfam" id="PF19300">
    <property type="entry name" value="BPD_transp_1_N"/>
    <property type="match status" value="1"/>
</dbReference>
<keyword evidence="2 7" id="KW-0813">Transport</keyword>
<organism evidence="9 10">
    <name type="scientific">Paracraurococcus lichenis</name>
    <dbReference type="NCBI Taxonomy" id="3064888"/>
    <lineage>
        <taxon>Bacteria</taxon>
        <taxon>Pseudomonadati</taxon>
        <taxon>Pseudomonadota</taxon>
        <taxon>Alphaproteobacteria</taxon>
        <taxon>Acetobacterales</taxon>
        <taxon>Roseomonadaceae</taxon>
        <taxon>Paracraurococcus</taxon>
    </lineage>
</organism>
<dbReference type="InterPro" id="IPR035906">
    <property type="entry name" value="MetI-like_sf"/>
</dbReference>
<dbReference type="InterPro" id="IPR045621">
    <property type="entry name" value="BPD_transp_1_N"/>
</dbReference>
<feature type="transmembrane region" description="Helical" evidence="7">
    <location>
        <begin position="291"/>
        <end position="317"/>
    </location>
</feature>
<dbReference type="PANTHER" id="PTHR43163">
    <property type="entry name" value="DIPEPTIDE TRANSPORT SYSTEM PERMEASE PROTEIN DPPB-RELATED"/>
    <property type="match status" value="1"/>
</dbReference>
<evidence type="ECO:0000256" key="5">
    <source>
        <dbReference type="ARBA" id="ARBA00022989"/>
    </source>
</evidence>
<comment type="similarity">
    <text evidence="7">Belongs to the binding-protein-dependent transport system permease family.</text>
</comment>
<sequence length="324" mass="34934">MTPPRYLAARLAQVLPVVLMIVTANFFLMQLAPGDMADVMAGEAGAATPEFLASLRAAFGADQPLATRFLQYLGRVLTLDLGFSFRNGKPVLDLILSRAPATALLLGSSLVVALAVGVSLGWVAARGRGGWADRAVSLVTTIGFATPLFWVGLMMIVLFAVELRWLPTGGIYDADADLTGMAFLLDVARHLVMPVMTLAIFYVAIYARLSRAAVLEVEQLDFVRTARAKGLSRRRIALAHVLRNALLPVVTMTGLQLGTLLSGALVVETVFAWPGMGRLTFDAVNQRDLNLLLGILFCTSLLVILVNLATDLVYALLDPRIELR</sequence>
<dbReference type="InterPro" id="IPR000515">
    <property type="entry name" value="MetI-like"/>
</dbReference>
<reference evidence="9 10" key="1">
    <citation type="submission" date="2023-08" db="EMBL/GenBank/DDBJ databases">
        <title>The draft genome sequence of Paracraurococcus sp. LOR1-02.</title>
        <authorList>
            <person name="Kingkaew E."/>
            <person name="Tanasupawat S."/>
        </authorList>
    </citation>
    <scope>NUCLEOTIDE SEQUENCE [LARGE SCALE GENOMIC DNA]</scope>
    <source>
        <strain evidence="9 10">LOR1-02</strain>
    </source>
</reference>
<feature type="transmembrane region" description="Helical" evidence="7">
    <location>
        <begin position="245"/>
        <end position="271"/>
    </location>
</feature>
<feature type="transmembrane region" description="Helical" evidence="7">
    <location>
        <begin position="181"/>
        <end position="205"/>
    </location>
</feature>
<feature type="transmembrane region" description="Helical" evidence="7">
    <location>
        <begin position="101"/>
        <end position="123"/>
    </location>
</feature>
<comment type="caution">
    <text evidence="9">The sequence shown here is derived from an EMBL/GenBank/DDBJ whole genome shotgun (WGS) entry which is preliminary data.</text>
</comment>
<dbReference type="Gene3D" id="1.10.3720.10">
    <property type="entry name" value="MetI-like"/>
    <property type="match status" value="1"/>
</dbReference>
<feature type="domain" description="ABC transmembrane type-1" evidence="8">
    <location>
        <begin position="99"/>
        <end position="314"/>
    </location>
</feature>
<dbReference type="EMBL" id="JAUTWS010000029">
    <property type="protein sequence ID" value="MDO9711454.1"/>
    <property type="molecule type" value="Genomic_DNA"/>
</dbReference>
<proteinExistence type="inferred from homology"/>
<evidence type="ECO:0000256" key="3">
    <source>
        <dbReference type="ARBA" id="ARBA00022475"/>
    </source>
</evidence>
<dbReference type="Proteomes" id="UP001243009">
    <property type="component" value="Unassembled WGS sequence"/>
</dbReference>
<dbReference type="PROSITE" id="PS50928">
    <property type="entry name" value="ABC_TM1"/>
    <property type="match status" value="1"/>
</dbReference>
<keyword evidence="5 7" id="KW-1133">Transmembrane helix</keyword>
<evidence type="ECO:0000256" key="7">
    <source>
        <dbReference type="RuleBase" id="RU363032"/>
    </source>
</evidence>
<keyword evidence="4 7" id="KW-0812">Transmembrane</keyword>
<keyword evidence="6 7" id="KW-0472">Membrane</keyword>
<evidence type="ECO:0000256" key="1">
    <source>
        <dbReference type="ARBA" id="ARBA00004651"/>
    </source>
</evidence>
<dbReference type="RefSeq" id="WP_305106313.1">
    <property type="nucleotide sequence ID" value="NZ_JAUTWS010000029.1"/>
</dbReference>